<dbReference type="SUPFAM" id="SSF52768">
    <property type="entry name" value="Arginase/deacetylase"/>
    <property type="match status" value="1"/>
</dbReference>
<feature type="domain" description="Histone deacetylase" evidence="6">
    <location>
        <begin position="28"/>
        <end position="341"/>
    </location>
</feature>
<accession>A0A840LGJ6</accession>
<dbReference type="CDD" id="cd10001">
    <property type="entry name" value="HDAC_classII_APAH"/>
    <property type="match status" value="1"/>
</dbReference>
<keyword evidence="4" id="KW-0378">Hydrolase</keyword>
<dbReference type="Proteomes" id="UP000562027">
    <property type="component" value="Unassembled WGS sequence"/>
</dbReference>
<gene>
    <name evidence="7" type="ORF">HNP55_002943</name>
</gene>
<proteinExistence type="inferred from homology"/>
<comment type="caution">
    <text evidence="7">The sequence shown here is derived from an EMBL/GenBank/DDBJ whole genome shotgun (WGS) entry which is preliminary data.</text>
</comment>
<dbReference type="InterPro" id="IPR023801">
    <property type="entry name" value="His_deacetylse_dom"/>
</dbReference>
<dbReference type="Gene3D" id="3.40.800.20">
    <property type="entry name" value="Histone deacetylase domain"/>
    <property type="match status" value="1"/>
</dbReference>
<dbReference type="GO" id="GO:0046872">
    <property type="term" value="F:metal ion binding"/>
    <property type="evidence" value="ECO:0007669"/>
    <property type="project" value="UniProtKB-KW"/>
</dbReference>
<sequence length="352" mass="38332">MLIVYNNVHPRHHGRVEMFRGALVEGVEVPARVERVRQELVRRGMGRFELPGEMDLALLNKVHAPSFVAFLRGAWEEWVALDPGNAGRDALPSYWPIRAFRSDVVPDSFVARLGQYTFDAGTPLTAGSWDAACEGANCAITAARRVLAGEPAAFALTRPPGHHAGRDYFGGYCFLNNAALAAQALRDGGAQRVAILDVDYHHGNGTQTIFYDRPDVLFVSIHADPRTDYPYYIGYPEETGAGLGEGFNVNLPLPRGTDGAAWCRALEMALQRIQAFKADALVVSLGVDTYEGDPISGFRLTHDDFLRVGSRLGRLAMPTVLVFEGGYAVDDIGINTANVLQAYLSEGVGLAR</sequence>
<evidence type="ECO:0000256" key="5">
    <source>
        <dbReference type="ARBA" id="ARBA00022833"/>
    </source>
</evidence>
<reference evidence="7 8" key="1">
    <citation type="submission" date="2020-08" db="EMBL/GenBank/DDBJ databases">
        <title>Functional genomics of gut bacteria from endangered species of beetles.</title>
        <authorList>
            <person name="Carlos-Shanley C."/>
        </authorList>
    </citation>
    <scope>NUCLEOTIDE SEQUENCE [LARGE SCALE GENOMIC DNA]</scope>
    <source>
        <strain evidence="7 8">S00239</strain>
    </source>
</reference>
<comment type="cofactor">
    <cofactor evidence="1">
        <name>Zn(2+)</name>
        <dbReference type="ChEBI" id="CHEBI:29105"/>
    </cofactor>
</comment>
<keyword evidence="5" id="KW-0862">Zinc</keyword>
<dbReference type="EMBL" id="JACHLP010000005">
    <property type="protein sequence ID" value="MBB4844407.1"/>
    <property type="molecule type" value="Genomic_DNA"/>
</dbReference>
<evidence type="ECO:0000256" key="3">
    <source>
        <dbReference type="ARBA" id="ARBA00022723"/>
    </source>
</evidence>
<keyword evidence="8" id="KW-1185">Reference proteome</keyword>
<dbReference type="AlphaFoldDB" id="A0A840LGJ6"/>
<dbReference type="GO" id="GO:0004407">
    <property type="term" value="F:histone deacetylase activity"/>
    <property type="evidence" value="ECO:0007669"/>
    <property type="project" value="TreeGrafter"/>
</dbReference>
<evidence type="ECO:0000256" key="1">
    <source>
        <dbReference type="ARBA" id="ARBA00001947"/>
    </source>
</evidence>
<comment type="similarity">
    <text evidence="2">Belongs to the histone deacetylase family.</text>
</comment>
<dbReference type="Pfam" id="PF00850">
    <property type="entry name" value="Hist_deacetyl"/>
    <property type="match status" value="1"/>
</dbReference>
<dbReference type="RefSeq" id="WP_184300657.1">
    <property type="nucleotide sequence ID" value="NZ_JACHLP010000005.1"/>
</dbReference>
<dbReference type="PANTHER" id="PTHR10625:SF17">
    <property type="entry name" value="HISTONE DEACETYLASE 8"/>
    <property type="match status" value="1"/>
</dbReference>
<organism evidence="7 8">
    <name type="scientific">Roseateles oligotrophus</name>
    <dbReference type="NCBI Taxonomy" id="1769250"/>
    <lineage>
        <taxon>Bacteria</taxon>
        <taxon>Pseudomonadati</taxon>
        <taxon>Pseudomonadota</taxon>
        <taxon>Betaproteobacteria</taxon>
        <taxon>Burkholderiales</taxon>
        <taxon>Sphaerotilaceae</taxon>
        <taxon>Roseateles</taxon>
    </lineage>
</organism>
<dbReference type="GO" id="GO:0016787">
    <property type="term" value="F:hydrolase activity"/>
    <property type="evidence" value="ECO:0007669"/>
    <property type="project" value="UniProtKB-KW"/>
</dbReference>
<evidence type="ECO:0000256" key="2">
    <source>
        <dbReference type="ARBA" id="ARBA00005947"/>
    </source>
</evidence>
<dbReference type="InterPro" id="IPR037138">
    <property type="entry name" value="His_deacetylse_dom_sf"/>
</dbReference>
<dbReference type="PANTHER" id="PTHR10625">
    <property type="entry name" value="HISTONE DEACETYLASE HDAC1-RELATED"/>
    <property type="match status" value="1"/>
</dbReference>
<dbReference type="InterPro" id="IPR000286">
    <property type="entry name" value="HDACs"/>
</dbReference>
<evidence type="ECO:0000259" key="6">
    <source>
        <dbReference type="Pfam" id="PF00850"/>
    </source>
</evidence>
<dbReference type="InterPro" id="IPR023696">
    <property type="entry name" value="Ureohydrolase_dom_sf"/>
</dbReference>
<evidence type="ECO:0000313" key="7">
    <source>
        <dbReference type="EMBL" id="MBB4844407.1"/>
    </source>
</evidence>
<keyword evidence="3" id="KW-0479">Metal-binding</keyword>
<dbReference type="GO" id="GO:0040029">
    <property type="term" value="P:epigenetic regulation of gene expression"/>
    <property type="evidence" value="ECO:0007669"/>
    <property type="project" value="TreeGrafter"/>
</dbReference>
<protein>
    <submittedName>
        <fullName evidence="7">Acetoin utilization deacetylase AcuC-like enzyme</fullName>
    </submittedName>
</protein>
<name>A0A840LGJ6_9BURK</name>
<evidence type="ECO:0000313" key="8">
    <source>
        <dbReference type="Proteomes" id="UP000562027"/>
    </source>
</evidence>
<evidence type="ECO:0000256" key="4">
    <source>
        <dbReference type="ARBA" id="ARBA00022801"/>
    </source>
</evidence>
<dbReference type="PRINTS" id="PR01270">
    <property type="entry name" value="HDASUPER"/>
</dbReference>